<feature type="region of interest" description="Disordered" evidence="1">
    <location>
        <begin position="477"/>
        <end position="532"/>
    </location>
</feature>
<feature type="region of interest" description="Disordered" evidence="1">
    <location>
        <begin position="36"/>
        <end position="110"/>
    </location>
</feature>
<dbReference type="VEuPathDB" id="MicrosporidiaDB:THOM_0356"/>
<feature type="compositionally biased region" description="Polar residues" evidence="1">
    <location>
        <begin position="82"/>
        <end position="102"/>
    </location>
</feature>
<gene>
    <name evidence="3" type="ORF">THOM_0356</name>
</gene>
<protein>
    <submittedName>
        <fullName evidence="3">Uncharacterized protein</fullName>
    </submittedName>
</protein>
<sequence>MYLQTLKNCFISFCRLFVILSHRTMPGIMRTCMAQPPEQSVTNVDKESAMSSASGMDDNDNNGNGSASVRPKYQDIKGADAKNQSPANDNNQEESISASSAYQEVANEHQAQIPDPQSEIYFFQRGILLTASRILLLDSLNEVFDIDNISPQNLAKLSKIYLDCKMICEKEPFNRASYDINLTQFLINKYQQSQDADFNLLSLEQVSGDIIRLEPFFIFVKACYAIPEDKILQEANKRLKIIEEDHSVAIKPYHEILLCYLDYTKDYVNKLREKFRNLCDEQPLMEKLHEFEKQNRGSAKQKVNMETSEDIRKESSKEDEQQQGIQHKSDNLNNFEAHPTDIPIVSVTEVSTEKNDEQPKEKNASQSISRPQDKNHHHDEQIIQNDTSESFDNDTKKIESTTDDNASSDLHTNTAKTDALESYDSGTDAKNEGDNVAAKRAAVKYRHKRIPNYQEFLNDLRDIIPFIDELGEDSAVADKSPFDDTESSVRSVDTLKVPPRHGAKNGRDSDSDSRYYSASDNVEHGYGDDIDDEQLYRTDQPAVNMPETDEYSLQNNNFPPGHDEPFTLDNFYTSEDHRPQLEQQSIADEPPYEKHDAYEPSGKDNGAKIRFRNDQRSNDNSNHHHEARGHKTQHKNQKKNTTDKSSTTDQDKTSQSNGSTKATKSNSKKNYNTILFLTITTVICLVVGVIVYLIIFK</sequence>
<feature type="compositionally biased region" description="Low complexity" evidence="1">
    <location>
        <begin position="643"/>
        <end position="666"/>
    </location>
</feature>
<feature type="region of interest" description="Disordered" evidence="1">
    <location>
        <begin position="290"/>
        <end position="436"/>
    </location>
</feature>
<feature type="compositionally biased region" description="Basic and acidic residues" evidence="1">
    <location>
        <begin position="371"/>
        <end position="381"/>
    </location>
</feature>
<feature type="region of interest" description="Disordered" evidence="1">
    <location>
        <begin position="549"/>
        <end position="571"/>
    </location>
</feature>
<dbReference type="HOGENOM" id="CLU_395467_0_0_1"/>
<feature type="compositionally biased region" description="Basic and acidic residues" evidence="1">
    <location>
        <begin position="309"/>
        <end position="320"/>
    </location>
</feature>
<name>L7K0E2_TRAHO</name>
<keyword evidence="4" id="KW-1185">Reference proteome</keyword>
<feature type="compositionally biased region" description="Basic and acidic residues" evidence="1">
    <location>
        <begin position="351"/>
        <end position="363"/>
    </location>
</feature>
<proteinExistence type="predicted"/>
<reference evidence="3 4" key="1">
    <citation type="journal article" date="2012" name="PLoS Pathog.">
        <title>The genome of the obligate intracellular parasite Trachipleistophora hominis: new insights into microsporidian genome dynamics and reductive evolution.</title>
        <authorList>
            <person name="Heinz E."/>
            <person name="Williams T.A."/>
            <person name="Nakjang S."/>
            <person name="Noel C.J."/>
            <person name="Swan D.C."/>
            <person name="Goldberg A.V."/>
            <person name="Harris S.R."/>
            <person name="Weinmaier T."/>
            <person name="Markert S."/>
            <person name="Becher D."/>
            <person name="Bernhardt J."/>
            <person name="Dagan T."/>
            <person name="Hacker C."/>
            <person name="Lucocq J.M."/>
            <person name="Schweder T."/>
            <person name="Rattei T."/>
            <person name="Hall N."/>
            <person name="Hirt R.P."/>
            <person name="Embley T.M."/>
        </authorList>
    </citation>
    <scope>NUCLEOTIDE SEQUENCE [LARGE SCALE GENOMIC DNA]</scope>
</reference>
<dbReference type="InParanoid" id="L7K0E2"/>
<organism evidence="3 4">
    <name type="scientific">Trachipleistophora hominis</name>
    <name type="common">Microsporidian parasite</name>
    <dbReference type="NCBI Taxonomy" id="72359"/>
    <lineage>
        <taxon>Eukaryota</taxon>
        <taxon>Fungi</taxon>
        <taxon>Fungi incertae sedis</taxon>
        <taxon>Microsporidia</taxon>
        <taxon>Pleistophoridae</taxon>
        <taxon>Trachipleistophora</taxon>
    </lineage>
</organism>
<keyword evidence="2" id="KW-1133">Transmembrane helix</keyword>
<dbReference type="EMBL" id="JH993832">
    <property type="protein sequence ID" value="ELQ76637.1"/>
    <property type="molecule type" value="Genomic_DNA"/>
</dbReference>
<feature type="compositionally biased region" description="Polar residues" evidence="1">
    <location>
        <begin position="403"/>
        <end position="416"/>
    </location>
</feature>
<keyword evidence="2" id="KW-0812">Transmembrane</keyword>
<dbReference type="Proteomes" id="UP000011185">
    <property type="component" value="Unassembled WGS sequence"/>
</dbReference>
<accession>L7K0E2</accession>
<feature type="compositionally biased region" description="Low complexity" evidence="1">
    <location>
        <begin position="49"/>
        <end position="68"/>
    </location>
</feature>
<feature type="compositionally biased region" description="Polar residues" evidence="1">
    <location>
        <begin position="322"/>
        <end position="334"/>
    </location>
</feature>
<feature type="region of interest" description="Disordered" evidence="1">
    <location>
        <begin position="583"/>
        <end position="666"/>
    </location>
</feature>
<keyword evidence="2" id="KW-0472">Membrane</keyword>
<evidence type="ECO:0000256" key="1">
    <source>
        <dbReference type="SAM" id="MobiDB-lite"/>
    </source>
</evidence>
<feature type="transmembrane region" description="Helical" evidence="2">
    <location>
        <begin position="674"/>
        <end position="695"/>
    </location>
</feature>
<evidence type="ECO:0000313" key="4">
    <source>
        <dbReference type="Proteomes" id="UP000011185"/>
    </source>
</evidence>
<evidence type="ECO:0000256" key="2">
    <source>
        <dbReference type="SAM" id="Phobius"/>
    </source>
</evidence>
<feature type="compositionally biased region" description="Basic residues" evidence="1">
    <location>
        <begin position="625"/>
        <end position="638"/>
    </location>
</feature>
<feature type="compositionally biased region" description="Basic and acidic residues" evidence="1">
    <location>
        <begin position="591"/>
        <end position="624"/>
    </location>
</feature>
<evidence type="ECO:0000313" key="3">
    <source>
        <dbReference type="EMBL" id="ELQ76637.1"/>
    </source>
</evidence>
<dbReference type="AlphaFoldDB" id="L7K0E2"/>